<comment type="caution">
    <text evidence="1">The sequence shown here is derived from an EMBL/GenBank/DDBJ whole genome shotgun (WGS) entry which is preliminary data.</text>
</comment>
<dbReference type="InterPro" id="IPR045396">
    <property type="entry name" value="DUF6517"/>
</dbReference>
<proteinExistence type="predicted"/>
<evidence type="ECO:0000313" key="2">
    <source>
        <dbReference type="Proteomes" id="UP001203207"/>
    </source>
</evidence>
<dbReference type="EMBL" id="JAKRVX010000003">
    <property type="protein sequence ID" value="MCL9817089.1"/>
    <property type="molecule type" value="Genomic_DNA"/>
</dbReference>
<organism evidence="1 2">
    <name type="scientific">Natronocalculus amylovorans</name>
    <dbReference type="NCBI Taxonomy" id="2917812"/>
    <lineage>
        <taxon>Archaea</taxon>
        <taxon>Methanobacteriati</taxon>
        <taxon>Methanobacteriota</taxon>
        <taxon>Stenosarchaea group</taxon>
        <taxon>Halobacteria</taxon>
        <taxon>Halobacteriales</taxon>
        <taxon>Haloferacaceae</taxon>
        <taxon>Natronocalculus</taxon>
    </lineage>
</organism>
<dbReference type="AlphaFoldDB" id="A0AAE3FXE3"/>
<accession>A0AAE3FXE3</accession>
<reference evidence="1" key="1">
    <citation type="journal article" date="2022" name="Syst. Appl. Microbiol.">
        <title>Natronocalculus amylovorans gen. nov., sp. nov., and Natranaeroarchaeum aerophilus sp. nov., dominant culturable amylolytic natronoarchaea from hypersaline soda lakes in southwestern Siberia.</title>
        <authorList>
            <person name="Sorokin D.Y."/>
            <person name="Elcheninov A.G."/>
            <person name="Khizhniak T.V."/>
            <person name="Koenen M."/>
            <person name="Bale N.J."/>
            <person name="Damste J.S.S."/>
            <person name="Kublanov I.V."/>
        </authorList>
    </citation>
    <scope>NUCLEOTIDE SEQUENCE</scope>
    <source>
        <strain evidence="1">AArc-St2</strain>
    </source>
</reference>
<protein>
    <submittedName>
        <fullName evidence="1">Uncharacterized protein</fullName>
    </submittedName>
</protein>
<name>A0AAE3FXE3_9EURY</name>
<dbReference type="Pfam" id="PF20127">
    <property type="entry name" value="DUF6517"/>
    <property type="match status" value="1"/>
</dbReference>
<reference evidence="1" key="2">
    <citation type="submission" date="2022-02" db="EMBL/GenBank/DDBJ databases">
        <authorList>
            <person name="Elcheninov A.G."/>
            <person name="Sorokin D.Y."/>
            <person name="Kublanov I.V."/>
        </authorList>
    </citation>
    <scope>NUCLEOTIDE SEQUENCE</scope>
    <source>
        <strain evidence="1">AArc-St2</strain>
    </source>
</reference>
<evidence type="ECO:0000313" key="1">
    <source>
        <dbReference type="EMBL" id="MCL9817089.1"/>
    </source>
</evidence>
<keyword evidence="2" id="KW-1185">Reference proteome</keyword>
<sequence>MRTDPPAPDVPIDRFSGWECVEEGVEYPFKTPVVTVAAYTTVFEDRAGAATFQDATGIDTVWRFCFVSRIQMTPHTRPSALLDRIVRRGAADGFTDRLQERGLDAVTKRRTESVQVGSHDGTCIRYGARCRVDGTTIPLEGLVVVWTMDSTYYIGGGVYPVAIPTDVSHSTGDSLTDPERDREMLFALFSAVGETSTDE</sequence>
<dbReference type="RefSeq" id="WP_174653800.1">
    <property type="nucleotide sequence ID" value="NZ_JAKRVX010000003.1"/>
</dbReference>
<dbReference type="Proteomes" id="UP001203207">
    <property type="component" value="Unassembled WGS sequence"/>
</dbReference>
<gene>
    <name evidence="1" type="ORF">AArcSt2_09055</name>
</gene>